<comment type="subcellular location">
    <subcellularLocation>
        <location evidence="8">Cytoplasm</location>
    </subcellularLocation>
</comment>
<dbReference type="PROSITE" id="PS51449">
    <property type="entry name" value="MTTASE_N"/>
    <property type="match status" value="1"/>
</dbReference>
<dbReference type="GO" id="GO:0005829">
    <property type="term" value="C:cytosol"/>
    <property type="evidence" value="ECO:0007669"/>
    <property type="project" value="TreeGrafter"/>
</dbReference>
<dbReference type="GO" id="GO:0035599">
    <property type="term" value="F:aspartic acid methylthiotransferase activity"/>
    <property type="evidence" value="ECO:0007669"/>
    <property type="project" value="TreeGrafter"/>
</dbReference>
<feature type="domain" description="Radical SAM core" evidence="10">
    <location>
        <begin position="141"/>
        <end position="371"/>
    </location>
</feature>
<dbReference type="PROSITE" id="PS01278">
    <property type="entry name" value="MTTASE_RADICAL"/>
    <property type="match status" value="1"/>
</dbReference>
<keyword evidence="4 8" id="KW-0949">S-adenosyl-L-methionine</keyword>
<feature type="domain" description="MTTase N-terminal" evidence="9">
    <location>
        <begin position="2"/>
        <end position="119"/>
    </location>
</feature>
<keyword evidence="5 8" id="KW-0479">Metal-binding</keyword>
<protein>
    <recommendedName>
        <fullName evidence="8">Ribosomal protein uS12 methylthiotransferase RimO</fullName>
        <shortName evidence="8">uS12 MTTase</shortName>
        <shortName evidence="8">uS12 methylthiotransferase</shortName>
        <ecNumber evidence="8">2.8.4.4</ecNumber>
    </recommendedName>
    <alternativeName>
        <fullName evidence="8">Ribosomal protein uS12 (aspartate-C(3))-methylthiotransferase</fullName>
    </alternativeName>
    <alternativeName>
        <fullName evidence="8">Ribosome maturation factor RimO</fullName>
    </alternativeName>
</protein>
<evidence type="ECO:0000259" key="10">
    <source>
        <dbReference type="PROSITE" id="PS51918"/>
    </source>
</evidence>
<dbReference type="SFLD" id="SFLDG01061">
    <property type="entry name" value="methylthiotransferase"/>
    <property type="match status" value="1"/>
</dbReference>
<dbReference type="GO" id="GO:0035600">
    <property type="term" value="P:tRNA methylthiolation"/>
    <property type="evidence" value="ECO:0007669"/>
    <property type="project" value="UniProtKB-ARBA"/>
</dbReference>
<dbReference type="InterPro" id="IPR012340">
    <property type="entry name" value="NA-bd_OB-fold"/>
</dbReference>
<dbReference type="InterPro" id="IPR023404">
    <property type="entry name" value="rSAM_horseshoe"/>
</dbReference>
<dbReference type="PROSITE" id="PS51918">
    <property type="entry name" value="RADICAL_SAM"/>
    <property type="match status" value="1"/>
</dbReference>
<dbReference type="InterPro" id="IPR006638">
    <property type="entry name" value="Elp3/MiaA/NifB-like_rSAM"/>
</dbReference>
<organism evidence="11 12">
    <name type="scientific">Halanaerobium salsuginis</name>
    <dbReference type="NCBI Taxonomy" id="29563"/>
    <lineage>
        <taxon>Bacteria</taxon>
        <taxon>Bacillati</taxon>
        <taxon>Bacillota</taxon>
        <taxon>Clostridia</taxon>
        <taxon>Halanaerobiales</taxon>
        <taxon>Halanaerobiaceae</taxon>
        <taxon>Halanaerobium</taxon>
    </lineage>
</organism>
<dbReference type="NCBIfam" id="TIGR00089">
    <property type="entry name" value="MiaB/RimO family radical SAM methylthiotransferase"/>
    <property type="match status" value="1"/>
</dbReference>
<dbReference type="Gene3D" id="2.40.50.140">
    <property type="entry name" value="Nucleic acid-binding proteins"/>
    <property type="match status" value="1"/>
</dbReference>
<dbReference type="InterPro" id="IPR005839">
    <property type="entry name" value="Methylthiotransferase"/>
</dbReference>
<keyword evidence="3 8" id="KW-0808">Transferase</keyword>
<dbReference type="Gene3D" id="3.40.50.12160">
    <property type="entry name" value="Methylthiotransferase, N-terminal domain"/>
    <property type="match status" value="1"/>
</dbReference>
<dbReference type="SFLD" id="SFLDF00274">
    <property type="entry name" value="ribosomal_protein_S12_methylth"/>
    <property type="match status" value="1"/>
</dbReference>
<keyword evidence="11" id="KW-0687">Ribonucleoprotein</keyword>
<evidence type="ECO:0000256" key="7">
    <source>
        <dbReference type="ARBA" id="ARBA00023014"/>
    </source>
</evidence>
<dbReference type="InterPro" id="IPR007197">
    <property type="entry name" value="rSAM"/>
</dbReference>
<dbReference type="SFLD" id="SFLDG01082">
    <property type="entry name" value="B12-binding_domain_containing"/>
    <property type="match status" value="1"/>
</dbReference>
<evidence type="ECO:0000259" key="9">
    <source>
        <dbReference type="PROSITE" id="PS51449"/>
    </source>
</evidence>
<proteinExistence type="inferred from homology"/>
<reference evidence="11 12" key="1">
    <citation type="submission" date="2016-10" db="EMBL/GenBank/DDBJ databases">
        <authorList>
            <person name="de Groot N.N."/>
        </authorList>
    </citation>
    <scope>NUCLEOTIDE SEQUENCE [LARGE SCALE GENOMIC DNA]</scope>
    <source>
        <strain evidence="11 12">ATCC 51327</strain>
    </source>
</reference>
<dbReference type="GO" id="GO:0005840">
    <property type="term" value="C:ribosome"/>
    <property type="evidence" value="ECO:0007669"/>
    <property type="project" value="UniProtKB-KW"/>
</dbReference>
<dbReference type="EC" id="2.8.4.4" evidence="8"/>
<dbReference type="InterPro" id="IPR038135">
    <property type="entry name" value="Methylthiotransferase_N_sf"/>
</dbReference>
<dbReference type="PANTHER" id="PTHR43837:SF1">
    <property type="entry name" value="RIBOSOMAL PROTEIN US12 METHYLTHIOTRANSFERASE RIMO"/>
    <property type="match status" value="1"/>
</dbReference>
<dbReference type="Pfam" id="PF18693">
    <property type="entry name" value="TRAM_2"/>
    <property type="match status" value="1"/>
</dbReference>
<dbReference type="GO" id="GO:0051539">
    <property type="term" value="F:4 iron, 4 sulfur cluster binding"/>
    <property type="evidence" value="ECO:0007669"/>
    <property type="project" value="UniProtKB-UniRule"/>
</dbReference>
<dbReference type="InterPro" id="IPR020612">
    <property type="entry name" value="Methylthiotransferase_CS"/>
</dbReference>
<comment type="similarity">
    <text evidence="8">Belongs to the methylthiotransferase family. RimO subfamily.</text>
</comment>
<dbReference type="GO" id="GO:0103039">
    <property type="term" value="F:protein methylthiotransferase activity"/>
    <property type="evidence" value="ECO:0007669"/>
    <property type="project" value="UniProtKB-EC"/>
</dbReference>
<dbReference type="OrthoDB" id="9805215at2"/>
<keyword evidence="2 8" id="KW-0963">Cytoplasm</keyword>
<dbReference type="Pfam" id="PF04055">
    <property type="entry name" value="Radical_SAM"/>
    <property type="match status" value="1"/>
</dbReference>
<dbReference type="HAMAP" id="MF_01865">
    <property type="entry name" value="MTTase_RimO"/>
    <property type="match status" value="1"/>
</dbReference>
<evidence type="ECO:0000313" key="11">
    <source>
        <dbReference type="EMBL" id="SFL13072.1"/>
    </source>
</evidence>
<dbReference type="FunFam" id="3.80.30.20:FF:000001">
    <property type="entry name" value="tRNA-2-methylthio-N(6)-dimethylallyladenosine synthase 2"/>
    <property type="match status" value="1"/>
</dbReference>
<feature type="binding site" evidence="8">
    <location>
        <position position="162"/>
    </location>
    <ligand>
        <name>[4Fe-4S] cluster</name>
        <dbReference type="ChEBI" id="CHEBI:49883"/>
        <label>2</label>
        <note>4Fe-4S-S-AdoMet</note>
    </ligand>
</feature>
<dbReference type="GO" id="GO:0140101">
    <property type="term" value="F:catalytic activity, acting on a tRNA"/>
    <property type="evidence" value="ECO:0007669"/>
    <property type="project" value="UniProtKB-ARBA"/>
</dbReference>
<evidence type="ECO:0000256" key="1">
    <source>
        <dbReference type="ARBA" id="ARBA00022485"/>
    </source>
</evidence>
<name>A0A1I4F516_9FIRM</name>
<dbReference type="SMART" id="SM00729">
    <property type="entry name" value="Elp3"/>
    <property type="match status" value="1"/>
</dbReference>
<feature type="binding site" evidence="8">
    <location>
        <position position="11"/>
    </location>
    <ligand>
        <name>[4Fe-4S] cluster</name>
        <dbReference type="ChEBI" id="CHEBI:49883"/>
        <label>1</label>
    </ligand>
</feature>
<dbReference type="Proteomes" id="UP000199006">
    <property type="component" value="Unassembled WGS sequence"/>
</dbReference>
<keyword evidence="1 8" id="KW-0004">4Fe-4S</keyword>
<evidence type="ECO:0000256" key="5">
    <source>
        <dbReference type="ARBA" id="ARBA00022723"/>
    </source>
</evidence>
<dbReference type="InterPro" id="IPR005840">
    <property type="entry name" value="Ribosomal_uS12_MeSTrfase_RimO"/>
</dbReference>
<dbReference type="STRING" id="29563.SAMN02983006_00239"/>
<sequence length="445" mass="50318">MIKYALLTLGCPKNEVDSQYMQGFLSKEKEFSYTSDFETADTIIINTCGFIQDAKEESIDTILTAINYKNEYSCQSVIVTGCLTQRYSEELAAEIPEIDAILGTSNFDQIASVIKASLAGKKSGGITKAGFEYNSALPREIDNQVFAYLKIAEGCNNNCTYCSIPQIRGPVKSRSIADVYREAVKIVDSGINELIIIAQDTTQYGVDIYGRPALAPLLKKLVEIEDLKWIRLLYSYPEFIDDELIDVLAAEEKICNYLDLPIQHSAAKIRKLMNRKGNSQEIANIINKLRKRIPGIKLRTSLITGFPGETEADFAELKDFVEEYRFDRLGVFEFSREEGTAAYNLPDQIPAAVKAARKEEIMQLQQEISLQKNQELIGQQLEVIIEGKEEENYLARSRYDAPEIDNQIYLPIRDNNLEIGKIYQAVIKEAFHYDLIGEIKDELTK</sequence>
<dbReference type="EMBL" id="FOTI01000002">
    <property type="protein sequence ID" value="SFL13072.1"/>
    <property type="molecule type" value="Genomic_DNA"/>
</dbReference>
<evidence type="ECO:0000256" key="2">
    <source>
        <dbReference type="ARBA" id="ARBA00022490"/>
    </source>
</evidence>
<dbReference type="SFLD" id="SFLDS00029">
    <property type="entry name" value="Radical_SAM"/>
    <property type="match status" value="1"/>
</dbReference>
<dbReference type="SUPFAM" id="SSF102114">
    <property type="entry name" value="Radical SAM enzymes"/>
    <property type="match status" value="1"/>
</dbReference>
<evidence type="ECO:0000256" key="6">
    <source>
        <dbReference type="ARBA" id="ARBA00023004"/>
    </source>
</evidence>
<dbReference type="GO" id="GO:0046872">
    <property type="term" value="F:metal ion binding"/>
    <property type="evidence" value="ECO:0007669"/>
    <property type="project" value="UniProtKB-KW"/>
</dbReference>
<feature type="binding site" evidence="8">
    <location>
        <position position="159"/>
    </location>
    <ligand>
        <name>[4Fe-4S] cluster</name>
        <dbReference type="ChEBI" id="CHEBI:49883"/>
        <label>2</label>
        <note>4Fe-4S-S-AdoMet</note>
    </ligand>
</feature>
<evidence type="ECO:0000256" key="4">
    <source>
        <dbReference type="ARBA" id="ARBA00022691"/>
    </source>
</evidence>
<accession>A0A1I4F516</accession>
<keyword evidence="12" id="KW-1185">Reference proteome</keyword>
<dbReference type="InterPro" id="IPR013848">
    <property type="entry name" value="Methylthiotransferase_N"/>
</dbReference>
<dbReference type="AlphaFoldDB" id="A0A1I4F516"/>
<keyword evidence="7 8" id="KW-0411">Iron-sulfur</keyword>
<dbReference type="InterPro" id="IPR058240">
    <property type="entry name" value="rSAM_sf"/>
</dbReference>
<keyword evidence="6 8" id="KW-0408">Iron</keyword>
<comment type="function">
    <text evidence="8">Catalyzes the methylthiolation of an aspartic acid residue of ribosomal protein uS12.</text>
</comment>
<evidence type="ECO:0000256" key="3">
    <source>
        <dbReference type="ARBA" id="ARBA00022679"/>
    </source>
</evidence>
<feature type="binding site" evidence="8">
    <location>
        <position position="48"/>
    </location>
    <ligand>
        <name>[4Fe-4S] cluster</name>
        <dbReference type="ChEBI" id="CHEBI:49883"/>
        <label>1</label>
    </ligand>
</feature>
<feature type="binding site" evidence="8">
    <location>
        <position position="82"/>
    </location>
    <ligand>
        <name>[4Fe-4S] cluster</name>
        <dbReference type="ChEBI" id="CHEBI:49883"/>
        <label>1</label>
    </ligand>
</feature>
<dbReference type="NCBIfam" id="TIGR01125">
    <property type="entry name" value="30S ribosomal protein S12 methylthiotransferase RimO"/>
    <property type="match status" value="1"/>
</dbReference>
<comment type="cofactor">
    <cofactor evidence="8">
        <name>[4Fe-4S] cluster</name>
        <dbReference type="ChEBI" id="CHEBI:49883"/>
    </cofactor>
    <text evidence="8">Binds 2 [4Fe-4S] clusters. One cluster is coordinated with 3 cysteines and an exchangeable S-adenosyl-L-methionine.</text>
</comment>
<comment type="catalytic activity">
    <reaction evidence="8">
        <text>L-aspartate(89)-[ribosomal protein uS12]-hydrogen + (sulfur carrier)-SH + AH2 + 2 S-adenosyl-L-methionine = 3-methylsulfanyl-L-aspartate(89)-[ribosomal protein uS12]-hydrogen + (sulfur carrier)-H + 5'-deoxyadenosine + L-methionine + A + S-adenosyl-L-homocysteine + 2 H(+)</text>
        <dbReference type="Rhea" id="RHEA:37087"/>
        <dbReference type="Rhea" id="RHEA-COMP:10460"/>
        <dbReference type="Rhea" id="RHEA-COMP:10461"/>
        <dbReference type="Rhea" id="RHEA-COMP:14737"/>
        <dbReference type="Rhea" id="RHEA-COMP:14739"/>
        <dbReference type="ChEBI" id="CHEBI:13193"/>
        <dbReference type="ChEBI" id="CHEBI:15378"/>
        <dbReference type="ChEBI" id="CHEBI:17319"/>
        <dbReference type="ChEBI" id="CHEBI:17499"/>
        <dbReference type="ChEBI" id="CHEBI:29917"/>
        <dbReference type="ChEBI" id="CHEBI:29961"/>
        <dbReference type="ChEBI" id="CHEBI:57844"/>
        <dbReference type="ChEBI" id="CHEBI:57856"/>
        <dbReference type="ChEBI" id="CHEBI:59789"/>
        <dbReference type="ChEBI" id="CHEBI:64428"/>
        <dbReference type="ChEBI" id="CHEBI:73599"/>
        <dbReference type="EC" id="2.8.4.4"/>
    </reaction>
</comment>
<evidence type="ECO:0000256" key="8">
    <source>
        <dbReference type="HAMAP-Rule" id="MF_01865"/>
    </source>
</evidence>
<dbReference type="RefSeq" id="WP_089858378.1">
    <property type="nucleotide sequence ID" value="NZ_FOTI01000002.1"/>
</dbReference>
<dbReference type="PANTHER" id="PTHR43837">
    <property type="entry name" value="RIBOSOMAL PROTEIN S12 METHYLTHIOTRANSFERASE RIMO"/>
    <property type="match status" value="1"/>
</dbReference>
<dbReference type="CDD" id="cd01335">
    <property type="entry name" value="Radical_SAM"/>
    <property type="match status" value="1"/>
</dbReference>
<keyword evidence="11" id="KW-0689">Ribosomal protein</keyword>
<dbReference type="Pfam" id="PF00919">
    <property type="entry name" value="UPF0004"/>
    <property type="match status" value="1"/>
</dbReference>
<dbReference type="Gene3D" id="3.80.30.20">
    <property type="entry name" value="tm_1862 like domain"/>
    <property type="match status" value="1"/>
</dbReference>
<evidence type="ECO:0000313" key="12">
    <source>
        <dbReference type="Proteomes" id="UP000199006"/>
    </source>
</evidence>
<dbReference type="InterPro" id="IPR002792">
    <property type="entry name" value="TRAM_dom"/>
</dbReference>
<feature type="binding site" evidence="8">
    <location>
        <position position="155"/>
    </location>
    <ligand>
        <name>[4Fe-4S] cluster</name>
        <dbReference type="ChEBI" id="CHEBI:49883"/>
        <label>2</label>
        <note>4Fe-4S-S-AdoMet</note>
    </ligand>
</feature>
<gene>
    <name evidence="8" type="primary">rimO</name>
    <name evidence="11" type="ORF">SAMN02983006_00239</name>
</gene>